<sequence>MTHFQRATEDQVTVAHHTVSGGELTVTTRPLARPVYRLNGFKISAADAARKLAA</sequence>
<evidence type="ECO:0000313" key="1">
    <source>
        <dbReference type="EMBL" id="AXQ69065.1"/>
    </source>
</evidence>
<reference evidence="2 3" key="3">
    <citation type="submission" date="2018-09" db="EMBL/GenBank/DDBJ databases">
        <title>Giant CbK-like Caulobacter bacteriophages have genetically divergent genomes.</title>
        <authorList>
            <person name="Wilson K."/>
            <person name="Ely B."/>
        </authorList>
    </citation>
    <scope>NUCLEOTIDE SEQUENCE [LARGE SCALE GENOMIC DNA]</scope>
</reference>
<evidence type="ECO:0000313" key="2">
    <source>
        <dbReference type="EMBL" id="AXQ69581.1"/>
    </source>
</evidence>
<accession>A0A385ECH1</accession>
<evidence type="ECO:0000313" key="3">
    <source>
        <dbReference type="Proteomes" id="UP000259421"/>
    </source>
</evidence>
<keyword evidence="3" id="KW-1185">Reference proteome</keyword>
<proteinExistence type="predicted"/>
<reference evidence="2" key="2">
    <citation type="submission" date="2018-07" db="EMBL/GenBank/DDBJ databases">
        <authorList>
            <person name="Quirk P.G."/>
            <person name="Krulwich T.A."/>
        </authorList>
    </citation>
    <scope>NUCLEOTIDE SEQUENCE</scope>
</reference>
<dbReference type="EMBL" id="MH588546">
    <property type="protein sequence ID" value="AXQ69065.1"/>
    <property type="molecule type" value="Genomic_DNA"/>
</dbReference>
<protein>
    <submittedName>
        <fullName evidence="2">Uncharacterized protein</fullName>
    </submittedName>
</protein>
<dbReference type="Proteomes" id="UP000259421">
    <property type="component" value="Segment"/>
</dbReference>
<gene>
    <name evidence="1" type="ORF">CcrBL9_gp041</name>
    <name evidence="2" type="ORF">CcrBL9_gp557</name>
</gene>
<dbReference type="EMBL" id="MH588546">
    <property type="protein sequence ID" value="AXQ69581.1"/>
    <property type="molecule type" value="Genomic_DNA"/>
</dbReference>
<reference evidence="3" key="1">
    <citation type="submission" date="2018-07" db="EMBL/GenBank/DDBJ databases">
        <title>Giant CbK-like Caulobacter bacteriophages have genetically divergent genomes.</title>
        <authorList>
            <person name="Wilson K.M."/>
            <person name="Ely B."/>
        </authorList>
    </citation>
    <scope>NUCLEOTIDE SEQUENCE [LARGE SCALE GENOMIC DNA]</scope>
</reference>
<name>A0A385ECH1_9CAUD</name>
<organism evidence="2 3">
    <name type="scientific">Caulobacter phage CcrBL9</name>
    <dbReference type="NCBI Taxonomy" id="2283270"/>
    <lineage>
        <taxon>Viruses</taxon>
        <taxon>Duplodnaviria</taxon>
        <taxon>Heunggongvirae</taxon>
        <taxon>Uroviricota</taxon>
        <taxon>Caudoviricetes</taxon>
        <taxon>Jeanschmidtviridae</taxon>
        <taxon>Bertelyvirus</taxon>
        <taxon>Bertelyvirus BL9</taxon>
    </lineage>
</organism>